<name>A0A7Y0E3B7_9PROT</name>
<evidence type="ECO:0000259" key="4">
    <source>
        <dbReference type="PROSITE" id="PS50977"/>
    </source>
</evidence>
<dbReference type="PRINTS" id="PR00455">
    <property type="entry name" value="HTHTETR"/>
</dbReference>
<dbReference type="EMBL" id="JABBNT010000006">
    <property type="protein sequence ID" value="NMM46482.1"/>
    <property type="molecule type" value="Genomic_DNA"/>
</dbReference>
<dbReference type="SUPFAM" id="SSF48498">
    <property type="entry name" value="Tetracyclin repressor-like, C-terminal domain"/>
    <property type="match status" value="1"/>
</dbReference>
<keyword evidence="6" id="KW-1185">Reference proteome</keyword>
<feature type="domain" description="HTH tetR-type" evidence="4">
    <location>
        <begin position="23"/>
        <end position="83"/>
    </location>
</feature>
<evidence type="ECO:0000313" key="5">
    <source>
        <dbReference type="EMBL" id="NMM46482.1"/>
    </source>
</evidence>
<organism evidence="5 6">
    <name type="scientific">Pacificispira spongiicola</name>
    <dbReference type="NCBI Taxonomy" id="2729598"/>
    <lineage>
        <taxon>Bacteria</taxon>
        <taxon>Pseudomonadati</taxon>
        <taxon>Pseudomonadota</taxon>
        <taxon>Alphaproteobacteria</taxon>
        <taxon>Rhodospirillales</taxon>
        <taxon>Rhodospirillaceae</taxon>
        <taxon>Pacificispira</taxon>
    </lineage>
</organism>
<evidence type="ECO:0000256" key="2">
    <source>
        <dbReference type="PROSITE-ProRule" id="PRU00335"/>
    </source>
</evidence>
<feature type="region of interest" description="Disordered" evidence="3">
    <location>
        <begin position="1"/>
        <end position="22"/>
    </location>
</feature>
<dbReference type="Proteomes" id="UP000539372">
    <property type="component" value="Unassembled WGS sequence"/>
</dbReference>
<proteinExistence type="predicted"/>
<dbReference type="InterPro" id="IPR036271">
    <property type="entry name" value="Tet_transcr_reg_TetR-rel_C_sf"/>
</dbReference>
<reference evidence="5 6" key="1">
    <citation type="submission" date="2020-04" db="EMBL/GenBank/DDBJ databases">
        <title>Rhodospirillaceae bacterium KN72 isolated from deep sea.</title>
        <authorList>
            <person name="Zhang D.-C."/>
        </authorList>
    </citation>
    <scope>NUCLEOTIDE SEQUENCE [LARGE SCALE GENOMIC DNA]</scope>
    <source>
        <strain evidence="5 6">KN72</strain>
    </source>
</reference>
<dbReference type="InterPro" id="IPR050109">
    <property type="entry name" value="HTH-type_TetR-like_transc_reg"/>
</dbReference>
<keyword evidence="1 2" id="KW-0238">DNA-binding</keyword>
<evidence type="ECO:0000256" key="3">
    <source>
        <dbReference type="SAM" id="MobiDB-lite"/>
    </source>
</evidence>
<feature type="DNA-binding region" description="H-T-H motif" evidence="2">
    <location>
        <begin position="46"/>
        <end position="65"/>
    </location>
</feature>
<dbReference type="PANTHER" id="PTHR30328:SF54">
    <property type="entry name" value="HTH-TYPE TRANSCRIPTIONAL REPRESSOR SCO4008"/>
    <property type="match status" value="1"/>
</dbReference>
<dbReference type="InterPro" id="IPR009057">
    <property type="entry name" value="Homeodomain-like_sf"/>
</dbReference>
<dbReference type="Gene3D" id="1.10.357.10">
    <property type="entry name" value="Tetracycline Repressor, domain 2"/>
    <property type="match status" value="1"/>
</dbReference>
<comment type="caution">
    <text evidence="5">The sequence shown here is derived from an EMBL/GenBank/DDBJ whole genome shotgun (WGS) entry which is preliminary data.</text>
</comment>
<accession>A0A7Y0E3B7</accession>
<protein>
    <submittedName>
        <fullName evidence="5">TetR/AcrR family transcriptional regulator</fullName>
    </submittedName>
</protein>
<dbReference type="InterPro" id="IPR041474">
    <property type="entry name" value="NicS_C"/>
</dbReference>
<dbReference type="InterPro" id="IPR001647">
    <property type="entry name" value="HTH_TetR"/>
</dbReference>
<dbReference type="AlphaFoldDB" id="A0A7Y0E3B7"/>
<dbReference type="SUPFAM" id="SSF46689">
    <property type="entry name" value="Homeodomain-like"/>
    <property type="match status" value="1"/>
</dbReference>
<evidence type="ECO:0000256" key="1">
    <source>
        <dbReference type="ARBA" id="ARBA00023125"/>
    </source>
</evidence>
<evidence type="ECO:0000313" key="6">
    <source>
        <dbReference type="Proteomes" id="UP000539372"/>
    </source>
</evidence>
<gene>
    <name evidence="5" type="ORF">HH303_18470</name>
</gene>
<dbReference type="GO" id="GO:0003677">
    <property type="term" value="F:DNA binding"/>
    <property type="evidence" value="ECO:0007669"/>
    <property type="project" value="UniProtKB-UniRule"/>
</dbReference>
<dbReference type="Pfam" id="PF00440">
    <property type="entry name" value="TetR_N"/>
    <property type="match status" value="1"/>
</dbReference>
<dbReference type="PROSITE" id="PS50977">
    <property type="entry name" value="HTH_TETR_2"/>
    <property type="match status" value="1"/>
</dbReference>
<dbReference type="PANTHER" id="PTHR30328">
    <property type="entry name" value="TRANSCRIPTIONAL REPRESSOR"/>
    <property type="match status" value="1"/>
</dbReference>
<dbReference type="Pfam" id="PF17938">
    <property type="entry name" value="TetR_C_29"/>
    <property type="match status" value="1"/>
</dbReference>
<sequence length="226" mass="25875">MPRTGTLESKKNARRSSWKQNPQAVQENILRVAQEVFSRNGLSGARVDEIVSLTETSKRMIYYYFGDKEGLYRRTLEEAYRKVRQQEVELDLDHLAPLPALEKLVRFTFRHHRESPDFIRLVMIENIHHGTYLAQSDTIRELNRGAISQLERILARGKAEGVFRPDADPLTVHWQISAMSFFNVSNRATFSLIFGDALNSTAGQDGLETWVADSVRRMVVPSNPIS</sequence>
<dbReference type="RefSeq" id="WP_169626881.1">
    <property type="nucleotide sequence ID" value="NZ_JABBNT010000006.1"/>
</dbReference>